<evidence type="ECO:0000313" key="8">
    <source>
        <dbReference type="Proteomes" id="UP000800092"/>
    </source>
</evidence>
<evidence type="ECO:0000256" key="1">
    <source>
        <dbReference type="ARBA" id="ARBA00004167"/>
    </source>
</evidence>
<keyword evidence="2" id="KW-0812">Transmembrane</keyword>
<keyword evidence="8" id="KW-1185">Reference proteome</keyword>
<dbReference type="Pfam" id="PF04991">
    <property type="entry name" value="LicD"/>
    <property type="match status" value="2"/>
</dbReference>
<dbReference type="InterPro" id="IPR007074">
    <property type="entry name" value="LicD/FKTN/FKRP_NTP_transf"/>
</dbReference>
<name>A0A6A6HGW2_VIRVR</name>
<dbReference type="OrthoDB" id="444255at2759"/>
<dbReference type="Proteomes" id="UP000800092">
    <property type="component" value="Unassembled WGS sequence"/>
</dbReference>
<protein>
    <recommendedName>
        <fullName evidence="6">LicD/FKTN/FKRP nucleotidyltransferase domain-containing protein</fullName>
    </recommendedName>
</protein>
<dbReference type="PANTHER" id="PTHR15407:SF32">
    <property type="entry name" value="PROTEIN (MNN4), PUTATIVE (AFU_ORTHOLOGUE AFUA_1G03790)-RELATED"/>
    <property type="match status" value="1"/>
</dbReference>
<evidence type="ECO:0000256" key="2">
    <source>
        <dbReference type="ARBA" id="ARBA00022692"/>
    </source>
</evidence>
<evidence type="ECO:0000256" key="4">
    <source>
        <dbReference type="ARBA" id="ARBA00023136"/>
    </source>
</evidence>
<feature type="non-terminal residue" evidence="7">
    <location>
        <position position="329"/>
    </location>
</feature>
<dbReference type="EMBL" id="ML991781">
    <property type="protein sequence ID" value="KAF2237132.1"/>
    <property type="molecule type" value="Genomic_DNA"/>
</dbReference>
<reference evidence="7" key="1">
    <citation type="journal article" date="2020" name="Stud. Mycol.">
        <title>101 Dothideomycetes genomes: a test case for predicting lifestyles and emergence of pathogens.</title>
        <authorList>
            <person name="Haridas S."/>
            <person name="Albert R."/>
            <person name="Binder M."/>
            <person name="Bloem J."/>
            <person name="Labutti K."/>
            <person name="Salamov A."/>
            <person name="Andreopoulos B."/>
            <person name="Baker S."/>
            <person name="Barry K."/>
            <person name="Bills G."/>
            <person name="Bluhm B."/>
            <person name="Cannon C."/>
            <person name="Castanera R."/>
            <person name="Culley D."/>
            <person name="Daum C."/>
            <person name="Ezra D."/>
            <person name="Gonzalez J."/>
            <person name="Henrissat B."/>
            <person name="Kuo A."/>
            <person name="Liang C."/>
            <person name="Lipzen A."/>
            <person name="Lutzoni F."/>
            <person name="Magnuson J."/>
            <person name="Mondo S."/>
            <person name="Nolan M."/>
            <person name="Ohm R."/>
            <person name="Pangilinan J."/>
            <person name="Park H.-J."/>
            <person name="Ramirez L."/>
            <person name="Alfaro M."/>
            <person name="Sun H."/>
            <person name="Tritt A."/>
            <person name="Yoshinaga Y."/>
            <person name="Zwiers L.-H."/>
            <person name="Turgeon B."/>
            <person name="Goodwin S."/>
            <person name="Spatafora J."/>
            <person name="Crous P."/>
            <person name="Grigoriev I."/>
        </authorList>
    </citation>
    <scope>NUCLEOTIDE SEQUENCE</scope>
    <source>
        <strain evidence="7">Tuck. ex Michener</strain>
    </source>
</reference>
<dbReference type="AlphaFoldDB" id="A0A6A6HGW2"/>
<gene>
    <name evidence="7" type="ORF">EV356DRAFT_564883</name>
</gene>
<keyword evidence="4" id="KW-0472">Membrane</keyword>
<dbReference type="GO" id="GO:0016020">
    <property type="term" value="C:membrane"/>
    <property type="evidence" value="ECO:0007669"/>
    <property type="project" value="UniProtKB-SubCell"/>
</dbReference>
<evidence type="ECO:0000256" key="3">
    <source>
        <dbReference type="ARBA" id="ARBA00022989"/>
    </source>
</evidence>
<dbReference type="InterPro" id="IPR009644">
    <property type="entry name" value="FKTN/MNN4/W02B3.4-1"/>
</dbReference>
<dbReference type="PANTHER" id="PTHR15407">
    <property type="entry name" value="FUKUTIN-RELATED"/>
    <property type="match status" value="1"/>
</dbReference>
<feature type="signal peptide" evidence="5">
    <location>
        <begin position="1"/>
        <end position="28"/>
    </location>
</feature>
<feature type="chain" id="PRO_5025439217" description="LicD/FKTN/FKRP nucleotidyltransferase domain-containing protein" evidence="5">
    <location>
        <begin position="29"/>
        <end position="329"/>
    </location>
</feature>
<feature type="domain" description="LicD/FKTN/FKRP nucleotidyltransferase" evidence="6">
    <location>
        <begin position="118"/>
        <end position="243"/>
    </location>
</feature>
<evidence type="ECO:0000256" key="5">
    <source>
        <dbReference type="SAM" id="SignalP"/>
    </source>
</evidence>
<evidence type="ECO:0000313" key="7">
    <source>
        <dbReference type="EMBL" id="KAF2237132.1"/>
    </source>
</evidence>
<proteinExistence type="predicted"/>
<feature type="domain" description="LicD/FKTN/FKRP nucleotidyltransferase" evidence="6">
    <location>
        <begin position="247"/>
        <end position="298"/>
    </location>
</feature>
<keyword evidence="3" id="KW-1133">Transmembrane helix</keyword>
<keyword evidence="5" id="KW-0732">Signal</keyword>
<accession>A0A6A6HGW2</accession>
<dbReference type="GO" id="GO:0009100">
    <property type="term" value="P:glycoprotein metabolic process"/>
    <property type="evidence" value="ECO:0007669"/>
    <property type="project" value="UniProtKB-ARBA"/>
</dbReference>
<evidence type="ECO:0000259" key="6">
    <source>
        <dbReference type="Pfam" id="PF04991"/>
    </source>
</evidence>
<comment type="subcellular location">
    <subcellularLocation>
        <location evidence="1">Membrane</location>
        <topology evidence="1">Single-pass membrane protein</topology>
    </subcellularLocation>
</comment>
<organism evidence="7 8">
    <name type="scientific">Viridothelium virens</name>
    <name type="common">Speckled blister lichen</name>
    <name type="synonym">Trypethelium virens</name>
    <dbReference type="NCBI Taxonomy" id="1048519"/>
    <lineage>
        <taxon>Eukaryota</taxon>
        <taxon>Fungi</taxon>
        <taxon>Dikarya</taxon>
        <taxon>Ascomycota</taxon>
        <taxon>Pezizomycotina</taxon>
        <taxon>Dothideomycetes</taxon>
        <taxon>Dothideomycetes incertae sedis</taxon>
        <taxon>Trypetheliales</taxon>
        <taxon>Trypetheliaceae</taxon>
        <taxon>Viridothelium</taxon>
    </lineage>
</organism>
<dbReference type="PROSITE" id="PS51257">
    <property type="entry name" value="PROKAR_LIPOPROTEIN"/>
    <property type="match status" value="1"/>
</dbReference>
<sequence>MRRPRLMMLLVQIFTFVAFLSCFQFAWTSAFSKEQKNFNDVRRLQKRHANFNEVRTRLKTDRSGAEGDNPQKYFHESRFHPHYDGRFADHPLLYDHRPPHLTALVQTYLSTMSSIGAETWLMHGSLLGWWWNQRIMPWDTDLDLMISERTIHYLAAYYNMSIHHFDIYGIPQPQAKTNAKAAMDGVHLGPGNEKIDLTLAVPRDYLLEINPHYSNDSSDTYNHIDARWVDMTTGLFIDITTLRHNLTAEALGMKNRMKCKDGHKYWYDEIYPLRDSQFEGTSVKVPHAYSSLLVEEYGPGALTDTSYENHVFNQEKMIWEPFKAGKRPK</sequence>